<dbReference type="PROSITE" id="PS50030">
    <property type="entry name" value="UBA"/>
    <property type="match status" value="2"/>
</dbReference>
<feature type="compositionally biased region" description="Polar residues" evidence="1">
    <location>
        <begin position="99"/>
        <end position="114"/>
    </location>
</feature>
<dbReference type="GO" id="GO:0043130">
    <property type="term" value="F:ubiquitin binding"/>
    <property type="evidence" value="ECO:0007669"/>
    <property type="project" value="InterPro"/>
</dbReference>
<feature type="compositionally biased region" description="Polar residues" evidence="1">
    <location>
        <begin position="123"/>
        <end position="133"/>
    </location>
</feature>
<dbReference type="InterPro" id="IPR038870">
    <property type="entry name" value="UBAP1"/>
</dbReference>
<dbReference type="SUPFAM" id="SSF46934">
    <property type="entry name" value="UBA-like"/>
    <property type="match status" value="1"/>
</dbReference>
<dbReference type="InterPro" id="IPR015940">
    <property type="entry name" value="UBA"/>
</dbReference>
<evidence type="ECO:0000313" key="4">
    <source>
        <dbReference type="Proteomes" id="UP001212841"/>
    </source>
</evidence>
<organism evidence="3 4">
    <name type="scientific">Rhizophlyctis rosea</name>
    <dbReference type="NCBI Taxonomy" id="64517"/>
    <lineage>
        <taxon>Eukaryota</taxon>
        <taxon>Fungi</taxon>
        <taxon>Fungi incertae sedis</taxon>
        <taxon>Chytridiomycota</taxon>
        <taxon>Chytridiomycota incertae sedis</taxon>
        <taxon>Chytridiomycetes</taxon>
        <taxon>Rhizophlyctidales</taxon>
        <taxon>Rhizophlyctidaceae</taxon>
        <taxon>Rhizophlyctis</taxon>
    </lineage>
</organism>
<comment type="caution">
    <text evidence="3">The sequence shown here is derived from an EMBL/GenBank/DDBJ whole genome shotgun (WGS) entry which is preliminary data.</text>
</comment>
<dbReference type="InterPro" id="IPR042575">
    <property type="entry name" value="UBAP1_C"/>
</dbReference>
<dbReference type="GO" id="GO:0043162">
    <property type="term" value="P:ubiquitin-dependent protein catabolic process via the multivesicular body sorting pathway"/>
    <property type="evidence" value="ECO:0007669"/>
    <property type="project" value="InterPro"/>
</dbReference>
<dbReference type="PANTHER" id="PTHR15960:SF5">
    <property type="entry name" value="LD44032P"/>
    <property type="match status" value="1"/>
</dbReference>
<keyword evidence="4" id="KW-1185">Reference proteome</keyword>
<feature type="compositionally biased region" description="Polar residues" evidence="1">
    <location>
        <begin position="187"/>
        <end position="211"/>
    </location>
</feature>
<dbReference type="InterPro" id="IPR009060">
    <property type="entry name" value="UBA-like_sf"/>
</dbReference>
<feature type="domain" description="UBA" evidence="2">
    <location>
        <begin position="225"/>
        <end position="268"/>
    </location>
</feature>
<evidence type="ECO:0000256" key="1">
    <source>
        <dbReference type="SAM" id="MobiDB-lite"/>
    </source>
</evidence>
<proteinExistence type="predicted"/>
<protein>
    <recommendedName>
        <fullName evidence="2">UBA domain-containing protein</fullName>
    </recommendedName>
</protein>
<dbReference type="AlphaFoldDB" id="A0AAD5SL80"/>
<accession>A0AAD5SL80</accession>
<feature type="compositionally biased region" description="Polar residues" evidence="1">
    <location>
        <begin position="1"/>
        <end position="10"/>
    </location>
</feature>
<reference evidence="3" key="1">
    <citation type="submission" date="2020-05" db="EMBL/GenBank/DDBJ databases">
        <title>Phylogenomic resolution of chytrid fungi.</title>
        <authorList>
            <person name="Stajich J.E."/>
            <person name="Amses K."/>
            <person name="Simmons R."/>
            <person name="Seto K."/>
            <person name="Myers J."/>
            <person name="Bonds A."/>
            <person name="Quandt C.A."/>
            <person name="Barry K."/>
            <person name="Liu P."/>
            <person name="Grigoriev I."/>
            <person name="Longcore J.E."/>
            <person name="James T.Y."/>
        </authorList>
    </citation>
    <scope>NUCLEOTIDE SEQUENCE</scope>
    <source>
        <strain evidence="3">JEL0318</strain>
    </source>
</reference>
<evidence type="ECO:0000259" key="2">
    <source>
        <dbReference type="PROSITE" id="PS50030"/>
    </source>
</evidence>
<dbReference type="GO" id="GO:0000813">
    <property type="term" value="C:ESCRT I complex"/>
    <property type="evidence" value="ECO:0007669"/>
    <property type="project" value="InterPro"/>
</dbReference>
<dbReference type="PANTHER" id="PTHR15960">
    <property type="entry name" value="LD44032P"/>
    <property type="match status" value="1"/>
</dbReference>
<sequence>MQPTQASGSPSAMRKAEVTTTAPSPIPPLGTAAGSSESGMLGRTQGSKSKPDFNYLEFEHGLAPPDPWDTRADEDDLKALREVMGGPALPPRTPEHNRQPVSNSCTPHQLTHSASVPVPPRPNTTSPTPQTSHGHGISSALLARAQTLLPEAVTSRVTAVNSYIHNRQHQPAVPPPPPKPAALQPQHTESSTAPMQYPSLVNSSRSPDSYTNPNPSYGVPGVPSGVDPGLAELYSRFTQMGFSGDAAERALKEHGSNDKKALDFAIAYDELRSKGRNPEAIASAISLFENDAQKQRKFVEAFDSLQEFGFPDAKIQEALVTKACDKEQALEWLMTSGAT</sequence>
<feature type="compositionally biased region" description="Polar residues" evidence="1">
    <location>
        <begin position="33"/>
        <end position="48"/>
    </location>
</feature>
<feature type="domain" description="UBA" evidence="2">
    <location>
        <begin position="289"/>
        <end position="336"/>
    </location>
</feature>
<name>A0AAD5SL80_9FUNG</name>
<dbReference type="EMBL" id="JADGJD010000009">
    <property type="protein sequence ID" value="KAJ3057182.1"/>
    <property type="molecule type" value="Genomic_DNA"/>
</dbReference>
<dbReference type="Gene3D" id="1.20.120.1920">
    <property type="entry name" value="UBAP1 SOUBA domain"/>
    <property type="match status" value="1"/>
</dbReference>
<evidence type="ECO:0000313" key="3">
    <source>
        <dbReference type="EMBL" id="KAJ3057182.1"/>
    </source>
</evidence>
<feature type="region of interest" description="Disordered" evidence="1">
    <location>
        <begin position="167"/>
        <end position="219"/>
    </location>
</feature>
<gene>
    <name evidence="3" type="ORF">HK097_011187</name>
</gene>
<feature type="region of interest" description="Disordered" evidence="1">
    <location>
        <begin position="1"/>
        <end position="138"/>
    </location>
</feature>
<dbReference type="Proteomes" id="UP001212841">
    <property type="component" value="Unassembled WGS sequence"/>
</dbReference>